<sequence length="40" mass="4636">QGIVSNLTNLSQWQPSREIYCCNAPFMWPLPPPTNYRLSI</sequence>
<organism evidence="1">
    <name type="scientific">marine metagenome</name>
    <dbReference type="NCBI Taxonomy" id="408172"/>
    <lineage>
        <taxon>unclassified sequences</taxon>
        <taxon>metagenomes</taxon>
        <taxon>ecological metagenomes</taxon>
    </lineage>
</organism>
<gene>
    <name evidence="1" type="ORF">METZ01_LOCUS261118</name>
</gene>
<feature type="non-terminal residue" evidence="1">
    <location>
        <position position="40"/>
    </location>
</feature>
<dbReference type="AlphaFoldDB" id="A0A382J7V1"/>
<dbReference type="EMBL" id="UINC01072543">
    <property type="protein sequence ID" value="SVC08264.1"/>
    <property type="molecule type" value="Genomic_DNA"/>
</dbReference>
<protein>
    <submittedName>
        <fullName evidence="1">Uncharacterized protein</fullName>
    </submittedName>
</protein>
<name>A0A382J7V1_9ZZZZ</name>
<accession>A0A382J7V1</accession>
<reference evidence="1" key="1">
    <citation type="submission" date="2018-05" db="EMBL/GenBank/DDBJ databases">
        <authorList>
            <person name="Lanie J.A."/>
            <person name="Ng W.-L."/>
            <person name="Kazmierczak K.M."/>
            <person name="Andrzejewski T.M."/>
            <person name="Davidsen T.M."/>
            <person name="Wayne K.J."/>
            <person name="Tettelin H."/>
            <person name="Glass J.I."/>
            <person name="Rusch D."/>
            <person name="Podicherti R."/>
            <person name="Tsui H.-C.T."/>
            <person name="Winkler M.E."/>
        </authorList>
    </citation>
    <scope>NUCLEOTIDE SEQUENCE</scope>
</reference>
<evidence type="ECO:0000313" key="1">
    <source>
        <dbReference type="EMBL" id="SVC08264.1"/>
    </source>
</evidence>
<proteinExistence type="predicted"/>
<feature type="non-terminal residue" evidence="1">
    <location>
        <position position="1"/>
    </location>
</feature>